<dbReference type="Gene3D" id="1.25.10.10">
    <property type="entry name" value="Leucine-rich Repeat Variant"/>
    <property type="match status" value="3"/>
</dbReference>
<reference evidence="4 5" key="1">
    <citation type="journal article" date="2024" name="IMA Fungus">
        <title>IMA Genome - F19 : A genome assembly and annotation guide to empower mycologists, including annotated draft genome sequences of Ceratocystis pirilliformis, Diaporthe australafricana, Fusarium ophioides, Paecilomyces lecythidis, and Sporothrix stenoceras.</title>
        <authorList>
            <person name="Aylward J."/>
            <person name="Wilson A.M."/>
            <person name="Visagie C.M."/>
            <person name="Spraker J."/>
            <person name="Barnes I."/>
            <person name="Buitendag C."/>
            <person name="Ceriani C."/>
            <person name="Del Mar Angel L."/>
            <person name="du Plessis D."/>
            <person name="Fuchs T."/>
            <person name="Gasser K."/>
            <person name="Kramer D."/>
            <person name="Li W."/>
            <person name="Munsamy K."/>
            <person name="Piso A."/>
            <person name="Price J.L."/>
            <person name="Sonnekus B."/>
            <person name="Thomas C."/>
            <person name="van der Nest A."/>
            <person name="van Dijk A."/>
            <person name="van Heerden A."/>
            <person name="van Vuuren N."/>
            <person name="Yilmaz N."/>
            <person name="Duong T.A."/>
            <person name="van der Merwe N.A."/>
            <person name="Wingfield M.J."/>
            <person name="Wingfield B.D."/>
        </authorList>
    </citation>
    <scope>NUCLEOTIDE SEQUENCE [LARGE SCALE GENOMIC DNA]</scope>
    <source>
        <strain evidence="4 5">CMW 18167</strain>
    </source>
</reference>
<dbReference type="SUPFAM" id="SSF48371">
    <property type="entry name" value="ARM repeat"/>
    <property type="match status" value="1"/>
</dbReference>
<dbReference type="Gene3D" id="3.40.50.300">
    <property type="entry name" value="P-loop containing nucleotide triphosphate hydrolases"/>
    <property type="match status" value="1"/>
</dbReference>
<dbReference type="PROSITE" id="PS50837">
    <property type="entry name" value="NACHT"/>
    <property type="match status" value="1"/>
</dbReference>
<accession>A0ABR3XWS2</accession>
<dbReference type="InterPro" id="IPR007111">
    <property type="entry name" value="NACHT_NTPase"/>
</dbReference>
<protein>
    <recommendedName>
        <fullName evidence="3">NACHT domain-containing protein</fullName>
    </recommendedName>
</protein>
<feature type="domain" description="NACHT" evidence="3">
    <location>
        <begin position="529"/>
        <end position="655"/>
    </location>
</feature>
<dbReference type="InterPro" id="IPR041267">
    <property type="entry name" value="NLRP_HD2"/>
</dbReference>
<dbReference type="InterPro" id="IPR016024">
    <property type="entry name" value="ARM-type_fold"/>
</dbReference>
<keyword evidence="5" id="KW-1185">Reference proteome</keyword>
<feature type="region of interest" description="Disordered" evidence="2">
    <location>
        <begin position="1"/>
        <end position="29"/>
    </location>
</feature>
<dbReference type="PANTHER" id="PTHR46312">
    <property type="entry name" value="NACHT DOMAIN-CONTAINING PROTEIN"/>
    <property type="match status" value="1"/>
</dbReference>
<sequence>MADGYPPPSYENLSRPTRTDDLVGRLLSPTTGSKERKALEVWSKSMVRIFQDDPKNSYIFEAAHLSCCPPEKEYPGLLAAFSNVIIQGTKDGNILEPALLASFAHVLRRAPNTLSAETAKLGSVLHCLQTRLENAVKRAETETQYQLVYMLSVVLDAMVDIRVSGLSREGLHEPLLKQLESLKNHREPRLAQAARYAYQALLGVPDDESPYEALWRYSCAVIEATANISSAVLTMDMTKFISATPALMDLLSLVKKLAKAASGGRQSQGLQSLVDGMVSLCQQKRWYTALRYTELLIEIKEFELFEVFIQRSPCQEDESFYCGLFSQLELAWVTGDGSDQKQILQLTEHLIPQIRLNWKRAQDWVKLVAATMAQSSWRDSFSKNRHKLRIWKNKDYEARLNRFPAEVVRTQLLPSKLLETAWLECHEAQRYYADNRIRHYYTQRGLLDIKRLSGDILDMEYCYINLAIIEHEGNDSYGQSYSDNVNNSPSAFTLFSRLKVKEPDAKPEVVLPHLFTKREKLDGSTVRPRRILIRGRAGVGKTTLCKRIVHDFIYKKMWEGEYDRVLWIPLRKLKGKSTLQQLLYDEYFSMHRERDILVPALWRAICDQDDSRTLFILDGLDEVSGERNPSGTDLVETFKNLLNRQDVIITSRPHAVHLPVLEPFDLELETVGFYSDQVDSYLNKVVKDQNTTQEIQAFIQGHWLIQGLVQIPIQLDALCYSWDSGFYFDGPPETMTALYQAIELKLWAKDVLQLGKPKDSPLSESDLPYVSPVEIMSIIEDEDTLLQSLAFTGIYNDIIEFNTRHRDEVYKLCRTVTPLLSRNLVKLSFLRTADYSSRERDRSYHFLHLTFQEYFAAKYFVHCWKNGKELLCIKFSSAKQSPVTYIAPAVFLQQEKYNGRYNIFWRFVSGLLQDQDEEQLRQFFEMLRSEPLDLLGPGHQRILMHCLSEVPPMSSLGNARIEIESQLKQWALFEYRLLKKMELCREMEFPDHMLDDILEKEAEDIKVHTLQVLRDRTHISPRLLGRVSSFLERDISPVLTSAALYALGNKDTVLPENILQAVLSRLHDPDATLRERASVALGQQILPGHLIHELLHKLDCSDSGTSGSAARALHKQKLPDGVLQILMSQLDDADASRRQLRVGILGAQNLPEHVLKILICRLQDIHPHRKISAVEILGNKDLSDDVFLNILDLVKDPDQDVRTSVLDALYKRLLSDDLVRVLVSYCRDTNEDVAIRQTILWALARRPVFSESNLQQLATQLHDSNARVRNEVLWVLSNRKSALPLDIVREVVYLLGDPDASVRDSALYTLGGVTLRGHALEDVMSQLSTLTNINPDIKETIIYTLRTKTSVLQDDVLQMVLSKLDSVKPHDRIYAMIALSNETNLPQYVLEILASRLKDSNNGDERQYAANALGKQAALPEHILQILASTLEDADGLLRNASVDAITDRTTIPVSILQTLIDRLPHIPPITRRNIEHMLMNHEYFYVNLPDFDTDVLQSLYKGWTQRSFSEQFSCYVERGSLCINTPEARSVVPSTSKLDHVLSAFQEEAVSLRSPMGVIS</sequence>
<evidence type="ECO:0000313" key="4">
    <source>
        <dbReference type="EMBL" id="KAL1880473.1"/>
    </source>
</evidence>
<gene>
    <name evidence="4" type="ORF">Plec18167_003877</name>
</gene>
<comment type="caution">
    <text evidence="4">The sequence shown here is derived from an EMBL/GenBank/DDBJ whole genome shotgun (WGS) entry which is preliminary data.</text>
</comment>
<dbReference type="Pfam" id="PF23948">
    <property type="entry name" value="ARM_5"/>
    <property type="match status" value="1"/>
</dbReference>
<dbReference type="SUPFAM" id="SSF52540">
    <property type="entry name" value="P-loop containing nucleoside triphosphate hydrolases"/>
    <property type="match status" value="1"/>
</dbReference>
<evidence type="ECO:0000259" key="3">
    <source>
        <dbReference type="PROSITE" id="PS50837"/>
    </source>
</evidence>
<dbReference type="Pfam" id="PF23238">
    <property type="entry name" value="DUF7068"/>
    <property type="match status" value="1"/>
</dbReference>
<dbReference type="PANTHER" id="PTHR46312:SF2">
    <property type="entry name" value="NUCLEOTIDE-BINDING OLIGOMERIZATION DOMAIN-CONTAINING PROTEIN 2-LIKE"/>
    <property type="match status" value="1"/>
</dbReference>
<dbReference type="Pfam" id="PF05729">
    <property type="entry name" value="NACHT"/>
    <property type="match status" value="1"/>
</dbReference>
<dbReference type="Pfam" id="PF17776">
    <property type="entry name" value="NLRC4_HD2"/>
    <property type="match status" value="1"/>
</dbReference>
<evidence type="ECO:0000256" key="1">
    <source>
        <dbReference type="ARBA" id="ARBA00022737"/>
    </source>
</evidence>
<dbReference type="InterPro" id="IPR055496">
    <property type="entry name" value="DUF7068"/>
</dbReference>
<keyword evidence="1" id="KW-0677">Repeat</keyword>
<organism evidence="4 5">
    <name type="scientific">Paecilomyces lecythidis</name>
    <dbReference type="NCBI Taxonomy" id="3004212"/>
    <lineage>
        <taxon>Eukaryota</taxon>
        <taxon>Fungi</taxon>
        <taxon>Dikarya</taxon>
        <taxon>Ascomycota</taxon>
        <taxon>Pezizomycotina</taxon>
        <taxon>Eurotiomycetes</taxon>
        <taxon>Eurotiomycetidae</taxon>
        <taxon>Eurotiales</taxon>
        <taxon>Thermoascaceae</taxon>
        <taxon>Paecilomyces</taxon>
    </lineage>
</organism>
<dbReference type="Pfam" id="PF13646">
    <property type="entry name" value="HEAT_2"/>
    <property type="match status" value="1"/>
</dbReference>
<dbReference type="Proteomes" id="UP001583193">
    <property type="component" value="Unassembled WGS sequence"/>
</dbReference>
<dbReference type="InterPro" id="IPR027417">
    <property type="entry name" value="P-loop_NTPase"/>
</dbReference>
<evidence type="ECO:0000313" key="5">
    <source>
        <dbReference type="Proteomes" id="UP001583193"/>
    </source>
</evidence>
<dbReference type="InterPro" id="IPR056251">
    <property type="entry name" value="Arm_rpt_dom"/>
</dbReference>
<evidence type="ECO:0000256" key="2">
    <source>
        <dbReference type="SAM" id="MobiDB-lite"/>
    </source>
</evidence>
<name>A0ABR3XWS2_9EURO</name>
<proteinExistence type="predicted"/>
<dbReference type="EMBL" id="JAVDPF010000009">
    <property type="protein sequence ID" value="KAL1880473.1"/>
    <property type="molecule type" value="Genomic_DNA"/>
</dbReference>
<dbReference type="InterPro" id="IPR011989">
    <property type="entry name" value="ARM-like"/>
</dbReference>